<gene>
    <name evidence="2" type="ORF">COL8621_00459</name>
</gene>
<evidence type="ECO:0000256" key="1">
    <source>
        <dbReference type="SAM" id="Phobius"/>
    </source>
</evidence>
<feature type="transmembrane region" description="Helical" evidence="1">
    <location>
        <begin position="61"/>
        <end position="88"/>
    </location>
</feature>
<dbReference type="Proteomes" id="UP000202922">
    <property type="component" value="Unassembled WGS sequence"/>
</dbReference>
<keyword evidence="3" id="KW-1185">Reference proteome</keyword>
<reference evidence="3" key="1">
    <citation type="submission" date="2017-05" db="EMBL/GenBank/DDBJ databases">
        <authorList>
            <person name="Rodrigo-Torres L."/>
            <person name="Arahal R. D."/>
            <person name="Lucena T."/>
        </authorList>
    </citation>
    <scope>NUCLEOTIDE SEQUENCE [LARGE SCALE GENOMIC DNA]</scope>
    <source>
        <strain evidence="3">CECT 8621</strain>
    </source>
</reference>
<evidence type="ECO:0008006" key="4">
    <source>
        <dbReference type="Google" id="ProtNLM"/>
    </source>
</evidence>
<organism evidence="2 3">
    <name type="scientific">Actibacterium lipolyticum</name>
    <dbReference type="NCBI Taxonomy" id="1524263"/>
    <lineage>
        <taxon>Bacteria</taxon>
        <taxon>Pseudomonadati</taxon>
        <taxon>Pseudomonadota</taxon>
        <taxon>Alphaproteobacteria</taxon>
        <taxon>Rhodobacterales</taxon>
        <taxon>Roseobacteraceae</taxon>
        <taxon>Actibacterium</taxon>
    </lineage>
</organism>
<dbReference type="EMBL" id="FXYE01000001">
    <property type="protein sequence ID" value="SMX31461.1"/>
    <property type="molecule type" value="Genomic_DNA"/>
</dbReference>
<feature type="transmembrane region" description="Helical" evidence="1">
    <location>
        <begin position="138"/>
        <end position="162"/>
    </location>
</feature>
<dbReference type="OrthoDB" id="7629477at2"/>
<dbReference type="RefSeq" id="WP_093965710.1">
    <property type="nucleotide sequence ID" value="NZ_FXYE01000001.1"/>
</dbReference>
<name>A0A238JLD8_9RHOB</name>
<dbReference type="AlphaFoldDB" id="A0A238JLD8"/>
<evidence type="ECO:0000313" key="2">
    <source>
        <dbReference type="EMBL" id="SMX31461.1"/>
    </source>
</evidence>
<feature type="transmembrane region" description="Helical" evidence="1">
    <location>
        <begin position="109"/>
        <end position="132"/>
    </location>
</feature>
<keyword evidence="1" id="KW-1133">Transmembrane helix</keyword>
<keyword evidence="1" id="KW-0812">Transmembrane</keyword>
<keyword evidence="1" id="KW-0472">Membrane</keyword>
<sequence length="179" mass="19865">MIDPVTSDRAIHRVLFVLLAAALLFLQLLPLSTMPSRVPGPDLLLCLAFAWLQRRPDYLPPLLFAGVFLTADMLLMRPPGLWTALALGGGEFLRSRHNTSTELSFPAEWAFTAVVIGAITTAYVLVLNLLAVDHARPAMAFVQAIMTVAVYPAVVFLCRSVFNLRRLTKAEMDTQRMQR</sequence>
<protein>
    <recommendedName>
        <fullName evidence="4">Rod shape-determining protein MreD</fullName>
    </recommendedName>
</protein>
<evidence type="ECO:0000313" key="3">
    <source>
        <dbReference type="Proteomes" id="UP000202922"/>
    </source>
</evidence>
<proteinExistence type="predicted"/>
<accession>A0A238JLD8</accession>